<evidence type="ECO:0008006" key="4">
    <source>
        <dbReference type="Google" id="ProtNLM"/>
    </source>
</evidence>
<evidence type="ECO:0000256" key="1">
    <source>
        <dbReference type="SAM" id="SignalP"/>
    </source>
</evidence>
<comment type="caution">
    <text evidence="2">The sequence shown here is derived from an EMBL/GenBank/DDBJ whole genome shotgun (WGS) entry which is preliminary data.</text>
</comment>
<reference evidence="2 3" key="1">
    <citation type="submission" date="2018-08" db="EMBL/GenBank/DDBJ databases">
        <title>A genome reference for cultivated species of the human gut microbiota.</title>
        <authorList>
            <person name="Zou Y."/>
            <person name="Xue W."/>
            <person name="Luo G."/>
        </authorList>
    </citation>
    <scope>NUCLEOTIDE SEQUENCE [LARGE SCALE GENOMIC DNA]</scope>
    <source>
        <strain evidence="2 3">AM42-30</strain>
    </source>
</reference>
<dbReference type="RefSeq" id="WP_118030716.1">
    <property type="nucleotide sequence ID" value="NZ_JBGKOJ010000002.1"/>
</dbReference>
<accession>A0A413T4B4</accession>
<dbReference type="Gene3D" id="2.60.40.10">
    <property type="entry name" value="Immunoglobulins"/>
    <property type="match status" value="2"/>
</dbReference>
<feature type="signal peptide" evidence="1">
    <location>
        <begin position="1"/>
        <end position="25"/>
    </location>
</feature>
<feature type="chain" id="PRO_5038603145" description="Fibronectin type III domain-containing protein" evidence="1">
    <location>
        <begin position="26"/>
        <end position="831"/>
    </location>
</feature>
<dbReference type="AlphaFoldDB" id="A0A413T4B4"/>
<organism evidence="2 3">
    <name type="scientific">Eubacterium ventriosum</name>
    <dbReference type="NCBI Taxonomy" id="39496"/>
    <lineage>
        <taxon>Bacteria</taxon>
        <taxon>Bacillati</taxon>
        <taxon>Bacillota</taxon>
        <taxon>Clostridia</taxon>
        <taxon>Eubacteriales</taxon>
        <taxon>Eubacteriaceae</taxon>
        <taxon>Eubacterium</taxon>
    </lineage>
</organism>
<name>A0A413T4B4_9FIRM</name>
<evidence type="ECO:0000313" key="3">
    <source>
        <dbReference type="Proteomes" id="UP000285740"/>
    </source>
</evidence>
<evidence type="ECO:0000313" key="2">
    <source>
        <dbReference type="EMBL" id="RHA78561.1"/>
    </source>
</evidence>
<gene>
    <name evidence="2" type="ORF">DW918_09005</name>
</gene>
<protein>
    <recommendedName>
        <fullName evidence="4">Fibronectin type III domain-containing protein</fullName>
    </recommendedName>
</protein>
<dbReference type="SUPFAM" id="SSF49265">
    <property type="entry name" value="Fibronectin type III"/>
    <property type="match status" value="1"/>
</dbReference>
<sequence>MKRMKKVLSIVLSLAMILTSITVYNTKTAKADDADSATPVGVEVTASVVNNMINASWSQPDVEFASLAYFINYADDNIKLDSAHWAKAANGWCWTAVNPTEKRTEISSVTKSNDNSIKVLEGGTFVITVQYLDAEGNVVATGTSNAVTTEKLTNTDLNLKVERYETGKAYLGWSIIGGAEKYEVYNADTNELMKTANNGTDKWTDVAIKQGVTYNLVVKAIDENGEEIAITNNATTAYQANTNMSLAVSYNGNVATLKWTEITNVSKYKVYDGDDEIAELDANVKEYVMSDLVENVEHNITIKAFDEAGNEITITNNTKTVVYSTTSKAPTEHTKADFSNATWSDLRVNGGDVNDKVPAGTVENNYQINDKSGLDTSTWYSIYAPHGRAGYHDQRTKCIIPENTASFTFKEENVTSVWINGTEYDNNTEAFNCQGNCTEISVEKLKLGTNVITLVIVKGGTTIYKTFGIKVTEPLKPDATAEATQDTIDPSTVTEWKKMNGTTANGSKVYKDSSVTTSTNGGLDGCYEAGKMPNWNLTEIIKAKDVFGVVRGGTDTVIIDGVEYINAKDVRSTKVYIGNDCIYLDSTLLDAPAGETQYHMITLTGGTALTFILKVVGPEKKNEYTVTVDNEATTVEEGENNYTFGSAEYGYFDVNNNVIYKSGTTITVTDNMKFTSINTLSIKATKGVGIRFADPSGLRFKATITTDNKTALNSDAITEGFLITTNDIYTENGFNGKVLTVENKPEDGKKWFNDEEGTYCGSVVNIVDYTRKFVAKAYVTINYVNADAETLESDVVGYKSISGVANYIIDNGFIGNYDEKAQALINKFAGK</sequence>
<dbReference type="InterPro" id="IPR036116">
    <property type="entry name" value="FN3_sf"/>
</dbReference>
<dbReference type="EMBL" id="QSFV01000033">
    <property type="protein sequence ID" value="RHA78561.1"/>
    <property type="molecule type" value="Genomic_DNA"/>
</dbReference>
<dbReference type="Proteomes" id="UP000285740">
    <property type="component" value="Unassembled WGS sequence"/>
</dbReference>
<proteinExistence type="predicted"/>
<keyword evidence="1" id="KW-0732">Signal</keyword>
<dbReference type="InterPro" id="IPR013783">
    <property type="entry name" value="Ig-like_fold"/>
</dbReference>